<evidence type="ECO:0000259" key="2">
    <source>
        <dbReference type="Pfam" id="PF11738"/>
    </source>
</evidence>
<dbReference type="InterPro" id="IPR025436">
    <property type="entry name" value="DUF4179"/>
</dbReference>
<keyword evidence="5" id="KW-1185">Reference proteome</keyword>
<dbReference type="AlphaFoldDB" id="A0A919XC47"/>
<dbReference type="InterPro" id="IPR021729">
    <property type="entry name" value="DUF3298"/>
</dbReference>
<keyword evidence="1" id="KW-1133">Transmembrane helix</keyword>
<dbReference type="Proteomes" id="UP000676917">
    <property type="component" value="Unassembled WGS sequence"/>
</dbReference>
<dbReference type="RefSeq" id="WP_212921422.1">
    <property type="nucleotide sequence ID" value="NZ_BORP01000005.1"/>
</dbReference>
<evidence type="ECO:0000313" key="4">
    <source>
        <dbReference type="EMBL" id="GIO27950.1"/>
    </source>
</evidence>
<keyword evidence="1" id="KW-0812">Transmembrane</keyword>
<reference evidence="4" key="1">
    <citation type="submission" date="2021-03" db="EMBL/GenBank/DDBJ databases">
        <title>Antimicrobial resistance genes in bacteria isolated from Japanese honey, and their potential for conferring macrolide and lincosamide resistance in the American foulbrood pathogen Paenibacillus larvae.</title>
        <authorList>
            <person name="Okamoto M."/>
            <person name="Kumagai M."/>
            <person name="Kanamori H."/>
            <person name="Takamatsu D."/>
        </authorList>
    </citation>
    <scope>NUCLEOTIDE SEQUENCE</scope>
    <source>
        <strain evidence="4">J43TS3</strain>
    </source>
</reference>
<dbReference type="Pfam" id="PF13786">
    <property type="entry name" value="DUF4179"/>
    <property type="match status" value="1"/>
</dbReference>
<evidence type="ECO:0000256" key="1">
    <source>
        <dbReference type="SAM" id="Phobius"/>
    </source>
</evidence>
<keyword evidence="1" id="KW-0472">Membrane</keyword>
<dbReference type="InterPro" id="IPR037126">
    <property type="entry name" value="PdaC/RsiV-like_sf"/>
</dbReference>
<name>A0A919XC47_9BACI</name>
<dbReference type="EMBL" id="BORP01000005">
    <property type="protein sequence ID" value="GIO27950.1"/>
    <property type="molecule type" value="Genomic_DNA"/>
</dbReference>
<dbReference type="Gene3D" id="3.90.640.20">
    <property type="entry name" value="Heat-shock cognate protein, ATPase"/>
    <property type="match status" value="1"/>
</dbReference>
<comment type="caution">
    <text evidence="4">The sequence shown here is derived from an EMBL/GenBank/DDBJ whole genome shotgun (WGS) entry which is preliminary data.</text>
</comment>
<dbReference type="Gene3D" id="3.30.565.40">
    <property type="entry name" value="Fervidobacterium nodosum Rt17-B1 like"/>
    <property type="match status" value="1"/>
</dbReference>
<feature type="domain" description="DUF3298" evidence="2">
    <location>
        <begin position="195"/>
        <end position="277"/>
    </location>
</feature>
<protein>
    <submittedName>
        <fullName evidence="4">Anti-sigma-V factor RsiV</fullName>
    </submittedName>
</protein>
<feature type="domain" description="DUF4179" evidence="3">
    <location>
        <begin position="36"/>
        <end position="93"/>
    </location>
</feature>
<sequence>MDNNKMKQLKEKYEDIPIPTELDEVVKKALQKRKSKNSGFKWVAGVAAAAVIFTSSINISPAFAKSLESIPVVGSIVDVLTFTEFTVDEGNYQADIKVPAIDKLENKELEQTLNEKYLMESQELYTKFMDEMKGQKAFGVDGHLRVDSGFVVKTDTDQLLTVGRYVQETAASSKTTIKYDTIDKENQLLVTLPSLFKDDSYIAVISENIIKQMKQQMKEDEAKSYFIASEEELGEGFTEINKEQNFYINAEHKLVVSFNDYEVAPGYMGTVEFVIPTDEIKDILVSNAYIK</sequence>
<evidence type="ECO:0000313" key="5">
    <source>
        <dbReference type="Proteomes" id="UP000676917"/>
    </source>
</evidence>
<dbReference type="Pfam" id="PF11738">
    <property type="entry name" value="DUF3298"/>
    <property type="match status" value="1"/>
</dbReference>
<organism evidence="4 5">
    <name type="scientific">Ornithinibacillus bavariensis</name>
    <dbReference type="NCBI Taxonomy" id="545502"/>
    <lineage>
        <taxon>Bacteria</taxon>
        <taxon>Bacillati</taxon>
        <taxon>Bacillota</taxon>
        <taxon>Bacilli</taxon>
        <taxon>Bacillales</taxon>
        <taxon>Bacillaceae</taxon>
        <taxon>Ornithinibacillus</taxon>
    </lineage>
</organism>
<proteinExistence type="predicted"/>
<feature type="transmembrane region" description="Helical" evidence="1">
    <location>
        <begin position="42"/>
        <end position="63"/>
    </location>
</feature>
<accession>A0A919XC47</accession>
<evidence type="ECO:0000259" key="3">
    <source>
        <dbReference type="Pfam" id="PF13786"/>
    </source>
</evidence>
<gene>
    <name evidence="4" type="ORF">J43TS3_25610</name>
</gene>